<reference evidence="4 5" key="1">
    <citation type="submission" date="2023-01" db="EMBL/GenBank/DDBJ databases">
        <title>Novel species of the genus Asticcacaulis isolated from rivers.</title>
        <authorList>
            <person name="Lu H."/>
        </authorList>
    </citation>
    <scope>NUCLEOTIDE SEQUENCE [LARGE SCALE GENOMIC DNA]</scope>
    <source>
        <strain evidence="4 5">LKC15W</strain>
    </source>
</reference>
<evidence type="ECO:0000313" key="5">
    <source>
        <dbReference type="Proteomes" id="UP001218579"/>
    </source>
</evidence>
<dbReference type="PRINTS" id="PR00377">
    <property type="entry name" value="IMPHPHTASES"/>
</dbReference>
<keyword evidence="3" id="KW-0460">Magnesium</keyword>
<dbReference type="InterPro" id="IPR020550">
    <property type="entry name" value="Inositol_monophosphatase_CS"/>
</dbReference>
<dbReference type="Gene3D" id="3.40.190.80">
    <property type="match status" value="1"/>
</dbReference>
<gene>
    <name evidence="4" type="ORF">PQU98_16510</name>
</gene>
<evidence type="ECO:0000256" key="1">
    <source>
        <dbReference type="ARBA" id="ARBA00009759"/>
    </source>
</evidence>
<proteinExistence type="inferred from homology"/>
<accession>A0ABT5HNC2</accession>
<dbReference type="Pfam" id="PF00459">
    <property type="entry name" value="Inositol_P"/>
    <property type="match status" value="1"/>
</dbReference>
<dbReference type="EMBL" id="JAQQKV010000004">
    <property type="protein sequence ID" value="MDC7677748.1"/>
    <property type="molecule type" value="Genomic_DNA"/>
</dbReference>
<keyword evidence="5" id="KW-1185">Reference proteome</keyword>
<evidence type="ECO:0000256" key="3">
    <source>
        <dbReference type="ARBA" id="ARBA00022842"/>
    </source>
</evidence>
<evidence type="ECO:0000256" key="2">
    <source>
        <dbReference type="ARBA" id="ARBA00022723"/>
    </source>
</evidence>
<name>A0ABT5HNC2_9CAUL</name>
<protein>
    <submittedName>
        <fullName evidence="4">3'(2'),5'-bisphosphate nucleotidase CysQ</fullName>
    </submittedName>
</protein>
<comment type="caution">
    <text evidence="4">The sequence shown here is derived from an EMBL/GenBank/DDBJ whole genome shotgun (WGS) entry which is preliminary data.</text>
</comment>
<dbReference type="Proteomes" id="UP001218579">
    <property type="component" value="Unassembled WGS sequence"/>
</dbReference>
<dbReference type="RefSeq" id="WP_272746065.1">
    <property type="nucleotide sequence ID" value="NZ_JAQQKV010000004.1"/>
</dbReference>
<dbReference type="PANTHER" id="PTHR20854:SF4">
    <property type="entry name" value="INOSITOL-1-MONOPHOSPHATASE-RELATED"/>
    <property type="match status" value="1"/>
</dbReference>
<dbReference type="SUPFAM" id="SSF56655">
    <property type="entry name" value="Carbohydrate phosphatase"/>
    <property type="match status" value="1"/>
</dbReference>
<dbReference type="InterPro" id="IPR000760">
    <property type="entry name" value="Inositol_monophosphatase-like"/>
</dbReference>
<dbReference type="PANTHER" id="PTHR20854">
    <property type="entry name" value="INOSITOL MONOPHOSPHATASE"/>
    <property type="match status" value="1"/>
</dbReference>
<organism evidence="4 5">
    <name type="scientific">Asticcacaulis machinosus</name>
    <dbReference type="NCBI Taxonomy" id="2984211"/>
    <lineage>
        <taxon>Bacteria</taxon>
        <taxon>Pseudomonadati</taxon>
        <taxon>Pseudomonadota</taxon>
        <taxon>Alphaproteobacteria</taxon>
        <taxon>Caulobacterales</taxon>
        <taxon>Caulobacteraceae</taxon>
        <taxon>Asticcacaulis</taxon>
    </lineage>
</organism>
<dbReference type="Gene3D" id="3.30.540.10">
    <property type="entry name" value="Fructose-1,6-Bisphosphatase, subunit A, domain 1"/>
    <property type="match status" value="1"/>
</dbReference>
<comment type="similarity">
    <text evidence="1">Belongs to the inositol monophosphatase superfamily.</text>
</comment>
<sequence>MIKAPASIEEELALLVDKVRRAGALALHVKAQGLIIDYKSDGSVVTNADLEVNLWLKEALMQVRPDYGWQSEESPDTEVRLSKSRVFVLDPIDGTMGLTKGSPYWTIALSIVDNGQPVAGVVYAPEAQELYAAGLGLGATLNGEPIRASGKKTLEGAHVIGDARIFAKDIWQGDWPRMLVSSRPSVAYRMACVAAGRVDFTLALTPKRDWDIAAACLIATEAGARVSDHLGNPYHFNGKSSLKPSLVCACEPLYADIIRRCEHLLSLDHT</sequence>
<evidence type="ECO:0000313" key="4">
    <source>
        <dbReference type="EMBL" id="MDC7677748.1"/>
    </source>
</evidence>
<keyword evidence="2" id="KW-0479">Metal-binding</keyword>
<dbReference type="PROSITE" id="PS00630">
    <property type="entry name" value="IMP_2"/>
    <property type="match status" value="1"/>
</dbReference>
<dbReference type="CDD" id="cd01638">
    <property type="entry name" value="CysQ"/>
    <property type="match status" value="1"/>
</dbReference>